<protein>
    <recommendedName>
        <fullName evidence="10">Dynein axonemal intermediate chain 4</fullName>
    </recommendedName>
    <alternativeName>
        <fullName evidence="11">WD repeat-containing protein 78</fullName>
    </alternativeName>
</protein>
<dbReference type="PANTHER" id="PTHR12442">
    <property type="entry name" value="DYNEIN INTERMEDIATE CHAIN"/>
    <property type="match status" value="1"/>
</dbReference>
<keyword evidence="2" id="KW-0963">Cytoplasm</keyword>
<evidence type="ECO:0000256" key="1">
    <source>
        <dbReference type="ARBA" id="ARBA00004611"/>
    </source>
</evidence>
<dbReference type="GO" id="GO:0003341">
    <property type="term" value="P:cilium movement"/>
    <property type="evidence" value="ECO:0007669"/>
    <property type="project" value="TreeGrafter"/>
</dbReference>
<dbReference type="GO" id="GO:0045504">
    <property type="term" value="F:dynein heavy chain binding"/>
    <property type="evidence" value="ECO:0007669"/>
    <property type="project" value="TreeGrafter"/>
</dbReference>
<keyword evidence="6" id="KW-0969">Cilium</keyword>
<comment type="subcellular location">
    <subcellularLocation>
        <location evidence="1">Cytoplasm</location>
        <location evidence="1">Cytoskeleton</location>
        <location evidence="1">Flagellum axoneme</location>
    </subcellularLocation>
    <subcellularLocation>
        <location evidence="9">Dynein axonemal particle</location>
    </subcellularLocation>
</comment>
<dbReference type="Proteomes" id="UP000472270">
    <property type="component" value="Unassembled WGS sequence"/>
</dbReference>
<keyword evidence="5" id="KW-0282">Flagellum</keyword>
<evidence type="ECO:0000256" key="12">
    <source>
        <dbReference type="PROSITE-ProRule" id="PRU00221"/>
    </source>
</evidence>
<evidence type="ECO:0000256" key="7">
    <source>
        <dbReference type="ARBA" id="ARBA00023212"/>
    </source>
</evidence>
<dbReference type="Pfam" id="PF00400">
    <property type="entry name" value="WD40"/>
    <property type="match status" value="1"/>
</dbReference>
<dbReference type="GO" id="GO:0120293">
    <property type="term" value="C:dynein axonemal particle"/>
    <property type="evidence" value="ECO:0007669"/>
    <property type="project" value="UniProtKB-SubCell"/>
</dbReference>
<dbReference type="GO" id="GO:0045503">
    <property type="term" value="F:dynein light chain binding"/>
    <property type="evidence" value="ECO:0007669"/>
    <property type="project" value="TreeGrafter"/>
</dbReference>
<evidence type="ECO:0000313" key="14">
    <source>
        <dbReference type="Ensembl" id="ENSSRHP00000067709.1"/>
    </source>
</evidence>
<evidence type="ECO:0000256" key="6">
    <source>
        <dbReference type="ARBA" id="ARBA00023069"/>
    </source>
</evidence>
<dbReference type="InterPro" id="IPR015943">
    <property type="entry name" value="WD40/YVTN_repeat-like_dom_sf"/>
</dbReference>
<evidence type="ECO:0000256" key="3">
    <source>
        <dbReference type="ARBA" id="ARBA00022574"/>
    </source>
</evidence>
<feature type="compositionally biased region" description="Polar residues" evidence="13">
    <location>
        <begin position="275"/>
        <end position="292"/>
    </location>
</feature>
<dbReference type="InterPro" id="IPR036322">
    <property type="entry name" value="WD40_repeat_dom_sf"/>
</dbReference>
<sequence>MSNTTVKQKRPALKDNKSSKTLNVSSGVFRVNQSITKTINASLSGKSYSSASDSKVLDKSLVRTPKHTVQVFDEHGQNVTPHPLYNPDPGTTNASFTGPFTRSFFGSVSASRTSQRAESVTDETKDLLVKPDLSSSLSDVQARREEVKEQVREDVMDRVVDCYLTETETIWLLDIPTVSMSVDSEDAEAVKERNNVYTELCKNRQGNDKYVCMYECSMHTFNDAPKTKEVQSDSITMVDKAVMSTIWDIYDSFCNKNDVSETTVVSAEGNKATVPDSSSVSHLLNPSGPEQSISEKFKQDLAVMERMVLANIFQPKLAAYRQLPVIEDLDCVQTQMEEESWTEQSENSLSFTKLNKYTKHNDSGVTALDFSACNANQLVTAEQTPIIDSSNCADMHTCPVWQLRWVDHETGLTGEDKGEMLIAVSGDGRISKWIQYKGLECVDLMKLKSPNMIMNNQRWNPKILSLAPGLCFGFHPNDSKIYLAGTEEAHIHKCSYSYNEQFLETYKAHTGPVYKVTWSPFCPDIFLSCSSDWTIYLWRQDLPKPVLGFTSGQKVVFDIMWSPHCATVFGAISEGKVEIWDLRVSSLDPMIVSMTSPGVNPTALLCTPETDCVLVGDSEGQVTVYKLKNLPAGGSTQVEMLEDVIRSTLSSQHTLGKTDRGA</sequence>
<evidence type="ECO:0000256" key="8">
    <source>
        <dbReference type="ARBA" id="ARBA00023273"/>
    </source>
</evidence>
<dbReference type="SUPFAM" id="SSF50978">
    <property type="entry name" value="WD40 repeat-like"/>
    <property type="match status" value="1"/>
</dbReference>
<organism evidence="14 15">
    <name type="scientific">Sinocyclocheilus rhinocerous</name>
    <dbReference type="NCBI Taxonomy" id="307959"/>
    <lineage>
        <taxon>Eukaryota</taxon>
        <taxon>Metazoa</taxon>
        <taxon>Chordata</taxon>
        <taxon>Craniata</taxon>
        <taxon>Vertebrata</taxon>
        <taxon>Euteleostomi</taxon>
        <taxon>Actinopterygii</taxon>
        <taxon>Neopterygii</taxon>
        <taxon>Teleostei</taxon>
        <taxon>Ostariophysi</taxon>
        <taxon>Cypriniformes</taxon>
        <taxon>Cyprinidae</taxon>
        <taxon>Cyprininae</taxon>
        <taxon>Sinocyclocheilus</taxon>
    </lineage>
</organism>
<evidence type="ECO:0000256" key="11">
    <source>
        <dbReference type="ARBA" id="ARBA00041557"/>
    </source>
</evidence>
<evidence type="ECO:0000256" key="2">
    <source>
        <dbReference type="ARBA" id="ARBA00022490"/>
    </source>
</evidence>
<dbReference type="PROSITE" id="PS50082">
    <property type="entry name" value="WD_REPEATS_2"/>
    <property type="match status" value="1"/>
</dbReference>
<feature type="repeat" description="WD" evidence="12">
    <location>
        <begin position="506"/>
        <end position="538"/>
    </location>
</feature>
<dbReference type="PANTHER" id="PTHR12442:SF12">
    <property type="entry name" value="DYNEIN AXONEMAL INTERMEDIATE CHAIN 4"/>
    <property type="match status" value="1"/>
</dbReference>
<dbReference type="InterPro" id="IPR001680">
    <property type="entry name" value="WD40_rpt"/>
</dbReference>
<reference evidence="14" key="1">
    <citation type="submission" date="2025-08" db="UniProtKB">
        <authorList>
            <consortium name="Ensembl"/>
        </authorList>
    </citation>
    <scope>IDENTIFICATION</scope>
</reference>
<keyword evidence="3 12" id="KW-0853">WD repeat</keyword>
<accession>A0A673KW33</accession>
<dbReference type="Ensembl" id="ENSSRHT00000069554.1">
    <property type="protein sequence ID" value="ENSSRHP00000067709.1"/>
    <property type="gene ID" value="ENSSRHG00000033626.1"/>
</dbReference>
<dbReference type="SMART" id="SM00320">
    <property type="entry name" value="WD40"/>
    <property type="match status" value="3"/>
</dbReference>
<keyword evidence="15" id="KW-1185">Reference proteome</keyword>
<name>A0A673KW33_9TELE</name>
<evidence type="ECO:0000256" key="4">
    <source>
        <dbReference type="ARBA" id="ARBA00022737"/>
    </source>
</evidence>
<evidence type="ECO:0000256" key="10">
    <source>
        <dbReference type="ARBA" id="ARBA00040002"/>
    </source>
</evidence>
<reference evidence="14" key="2">
    <citation type="submission" date="2025-09" db="UniProtKB">
        <authorList>
            <consortium name="Ensembl"/>
        </authorList>
    </citation>
    <scope>IDENTIFICATION</scope>
</reference>
<dbReference type="InterPro" id="IPR050687">
    <property type="entry name" value="Dynein_IC"/>
</dbReference>
<keyword evidence="8" id="KW-0966">Cell projection</keyword>
<evidence type="ECO:0000313" key="15">
    <source>
        <dbReference type="Proteomes" id="UP000472270"/>
    </source>
</evidence>
<evidence type="ECO:0000256" key="9">
    <source>
        <dbReference type="ARBA" id="ARBA00024190"/>
    </source>
</evidence>
<keyword evidence="4" id="KW-0677">Repeat</keyword>
<dbReference type="AlphaFoldDB" id="A0A673KW33"/>
<keyword evidence="7" id="KW-0206">Cytoskeleton</keyword>
<dbReference type="GO" id="GO:0005858">
    <property type="term" value="C:axonemal dynein complex"/>
    <property type="evidence" value="ECO:0007669"/>
    <property type="project" value="TreeGrafter"/>
</dbReference>
<feature type="region of interest" description="Disordered" evidence="13">
    <location>
        <begin position="272"/>
        <end position="292"/>
    </location>
</feature>
<evidence type="ECO:0000256" key="13">
    <source>
        <dbReference type="SAM" id="MobiDB-lite"/>
    </source>
</evidence>
<evidence type="ECO:0000256" key="5">
    <source>
        <dbReference type="ARBA" id="ARBA00022846"/>
    </source>
</evidence>
<dbReference type="Gene3D" id="2.130.10.10">
    <property type="entry name" value="YVTN repeat-like/Quinoprotein amine dehydrogenase"/>
    <property type="match status" value="1"/>
</dbReference>
<proteinExistence type="predicted"/>